<dbReference type="GO" id="GO:0008270">
    <property type="term" value="F:zinc ion binding"/>
    <property type="evidence" value="ECO:0007669"/>
    <property type="project" value="UniProtKB-KW"/>
</dbReference>
<evidence type="ECO:0000256" key="11">
    <source>
        <dbReference type="SAM" id="MobiDB-lite"/>
    </source>
</evidence>
<dbReference type="GO" id="GO:0061630">
    <property type="term" value="F:ubiquitin protein ligase activity"/>
    <property type="evidence" value="ECO:0007669"/>
    <property type="project" value="UniProtKB-EC"/>
</dbReference>
<dbReference type="SUPFAM" id="SSF57850">
    <property type="entry name" value="RING/U-box"/>
    <property type="match status" value="1"/>
</dbReference>
<dbReference type="InterPro" id="IPR013083">
    <property type="entry name" value="Znf_RING/FYVE/PHD"/>
</dbReference>
<keyword evidence="16" id="KW-1185">Reference proteome</keyword>
<keyword evidence="9 12" id="KW-0472">Membrane</keyword>
<dbReference type="Gene3D" id="3.50.30.30">
    <property type="match status" value="1"/>
</dbReference>
<dbReference type="AlphaFoldDB" id="A0A316ULF9"/>
<name>A0A316ULF9_9BASI</name>
<evidence type="ECO:0000313" key="15">
    <source>
        <dbReference type="EMBL" id="PWN25774.1"/>
    </source>
</evidence>
<accession>A0A316ULF9</accession>
<evidence type="ECO:0000256" key="4">
    <source>
        <dbReference type="ARBA" id="ARBA00022692"/>
    </source>
</evidence>
<dbReference type="Pfam" id="PF13639">
    <property type="entry name" value="zf-RING_2"/>
    <property type="match status" value="1"/>
</dbReference>
<dbReference type="Pfam" id="PF02225">
    <property type="entry name" value="PA"/>
    <property type="match status" value="1"/>
</dbReference>
<feature type="domain" description="RING-type" evidence="14">
    <location>
        <begin position="483"/>
        <end position="525"/>
    </location>
</feature>
<evidence type="ECO:0000256" key="6">
    <source>
        <dbReference type="ARBA" id="ARBA00022771"/>
    </source>
</evidence>
<dbReference type="InterPro" id="IPR051653">
    <property type="entry name" value="E3_ligase_sorting_rcpt"/>
</dbReference>
<feature type="region of interest" description="Disordered" evidence="11">
    <location>
        <begin position="144"/>
        <end position="209"/>
    </location>
</feature>
<dbReference type="PANTHER" id="PTHR47168">
    <property type="entry name" value="RING ZINC FINGER DOMAIN SUPERFAMILY PROTEIN-RELATED"/>
    <property type="match status" value="1"/>
</dbReference>
<dbReference type="GeneID" id="37031555"/>
<dbReference type="Proteomes" id="UP000245884">
    <property type="component" value="Unassembled WGS sequence"/>
</dbReference>
<dbReference type="EMBL" id="KZ819674">
    <property type="protein sequence ID" value="PWN25774.1"/>
    <property type="molecule type" value="Genomic_DNA"/>
</dbReference>
<proteinExistence type="predicted"/>
<feature type="compositionally biased region" description="Low complexity" evidence="11">
    <location>
        <begin position="541"/>
        <end position="562"/>
    </location>
</feature>
<keyword evidence="6 10" id="KW-0863">Zinc-finger</keyword>
<evidence type="ECO:0000256" key="7">
    <source>
        <dbReference type="ARBA" id="ARBA00022833"/>
    </source>
</evidence>
<dbReference type="PANTHER" id="PTHR47168:SF1">
    <property type="entry name" value="OS02G0798600 PROTEIN"/>
    <property type="match status" value="1"/>
</dbReference>
<keyword evidence="4 12" id="KW-0812">Transmembrane</keyword>
<dbReference type="InterPro" id="IPR003137">
    <property type="entry name" value="PA_domain"/>
</dbReference>
<keyword evidence="13" id="KW-0732">Signal</keyword>
<feature type="signal peptide" evidence="13">
    <location>
        <begin position="1"/>
        <end position="22"/>
    </location>
</feature>
<evidence type="ECO:0000313" key="16">
    <source>
        <dbReference type="Proteomes" id="UP000245884"/>
    </source>
</evidence>
<feature type="transmembrane region" description="Helical" evidence="12">
    <location>
        <begin position="338"/>
        <end position="361"/>
    </location>
</feature>
<dbReference type="STRING" id="1569628.A0A316ULF9"/>
<feature type="region of interest" description="Disordered" evidence="11">
    <location>
        <begin position="533"/>
        <end position="629"/>
    </location>
</feature>
<gene>
    <name evidence="15" type="ORF">BDZ90DRAFT_62584</name>
</gene>
<feature type="chain" id="PRO_5016290109" description="RING-type E3 ubiquitin transferase" evidence="13">
    <location>
        <begin position="23"/>
        <end position="629"/>
    </location>
</feature>
<dbReference type="FunFam" id="3.30.40.10:FF:000388">
    <property type="entry name" value="Putative RING zinc finger domain superfamily protein"/>
    <property type="match status" value="1"/>
</dbReference>
<evidence type="ECO:0000256" key="13">
    <source>
        <dbReference type="SAM" id="SignalP"/>
    </source>
</evidence>
<evidence type="ECO:0000256" key="10">
    <source>
        <dbReference type="PROSITE-ProRule" id="PRU00175"/>
    </source>
</evidence>
<reference evidence="15 16" key="1">
    <citation type="journal article" date="2018" name="Mol. Biol. Evol.">
        <title>Broad Genomic Sampling Reveals a Smut Pathogenic Ancestry of the Fungal Clade Ustilaginomycotina.</title>
        <authorList>
            <person name="Kijpornyongpan T."/>
            <person name="Mondo S.J."/>
            <person name="Barry K."/>
            <person name="Sandor L."/>
            <person name="Lee J."/>
            <person name="Lipzen A."/>
            <person name="Pangilinan J."/>
            <person name="LaButti K."/>
            <person name="Hainaut M."/>
            <person name="Henrissat B."/>
            <person name="Grigoriev I.V."/>
            <person name="Spatafora J.W."/>
            <person name="Aime M.C."/>
        </authorList>
    </citation>
    <scope>NUCLEOTIDE SEQUENCE [LARGE SCALE GENOMIC DNA]</scope>
    <source>
        <strain evidence="15 16">MCA 5214</strain>
    </source>
</reference>
<keyword evidence="5" id="KW-0479">Metal-binding</keyword>
<dbReference type="GO" id="GO:0016020">
    <property type="term" value="C:membrane"/>
    <property type="evidence" value="ECO:0007669"/>
    <property type="project" value="UniProtKB-SubCell"/>
</dbReference>
<dbReference type="OrthoDB" id="8062037at2759"/>
<organism evidence="15 16">
    <name type="scientific">Jaminaea rosea</name>
    <dbReference type="NCBI Taxonomy" id="1569628"/>
    <lineage>
        <taxon>Eukaryota</taxon>
        <taxon>Fungi</taxon>
        <taxon>Dikarya</taxon>
        <taxon>Basidiomycota</taxon>
        <taxon>Ustilaginomycotina</taxon>
        <taxon>Exobasidiomycetes</taxon>
        <taxon>Microstromatales</taxon>
        <taxon>Microstromatales incertae sedis</taxon>
        <taxon>Jaminaea</taxon>
    </lineage>
</organism>
<evidence type="ECO:0000256" key="12">
    <source>
        <dbReference type="SAM" id="Phobius"/>
    </source>
</evidence>
<feature type="compositionally biased region" description="Polar residues" evidence="11">
    <location>
        <begin position="450"/>
        <end position="463"/>
    </location>
</feature>
<dbReference type="PROSITE" id="PS50089">
    <property type="entry name" value="ZF_RING_2"/>
    <property type="match status" value="1"/>
</dbReference>
<evidence type="ECO:0000256" key="9">
    <source>
        <dbReference type="ARBA" id="ARBA00023136"/>
    </source>
</evidence>
<sequence>MVAPSRSLLLAALVALAGTAHSSPTISIDSVREPTLLDRLGSLLSPLLPSGGGSNNSPDNGNGADQGRRSWGTSAASLIWGEGSLEVVRSQAVYATRPAAFGPHVTVDEGLRGHLVPISEYWKPKDVNSSHPAAKLKPIFGCPVEGGPGWKPQPPSSPSLRDQDDEDYWLSTLDENPDVPRQRVFAPPPPPSLRETKPSPPASTSKPPKDWIALVSRGECPFSSKVRLAQSLGAVAVVVGDTAPKRSPARPSPPWGWEPPTIDDDDEFPRLITMFAEGDTSDIRVPSTFVTWRSFEDLGRQYDEVVAARHKAAEGSADADAPVGLEIILGRDDALFEWPLLNLALLLLLLPSLMTFSTVIVHRVRLMHRRRKERAPELVVLNLPCATWSKTGLKWEQGSGVGAAVGGAGEKKLSRREQLMRKLRRGAGTRSGSEEATPLLDASHRPSDLEAQQDQTGASSSSVPIAERREQQQQRLYYSAEECPICLSNFAEGEQVRLLPCSHLFHKACVDPWLITIKKFCPSCRRDITVPVPEAPRPVPDAEGQAGAEADAGAAGQGAAPATIVAEEVREDETAPSAVTLAAVDDVNNEESASAGLESQIDEATQSDVRLGEGEESAKQSSSGGGIGH</sequence>
<evidence type="ECO:0000256" key="2">
    <source>
        <dbReference type="ARBA" id="ARBA00004167"/>
    </source>
</evidence>
<dbReference type="Gene3D" id="3.30.40.10">
    <property type="entry name" value="Zinc/RING finger domain, C3HC4 (zinc finger)"/>
    <property type="match status" value="1"/>
</dbReference>
<evidence type="ECO:0000259" key="14">
    <source>
        <dbReference type="PROSITE" id="PS50089"/>
    </source>
</evidence>
<dbReference type="InterPro" id="IPR046450">
    <property type="entry name" value="PA_dom_sf"/>
</dbReference>
<evidence type="ECO:0000256" key="8">
    <source>
        <dbReference type="ARBA" id="ARBA00022989"/>
    </source>
</evidence>
<feature type="region of interest" description="Disordered" evidence="11">
    <location>
        <begin position="47"/>
        <end position="69"/>
    </location>
</feature>
<feature type="compositionally biased region" description="Low complexity" evidence="11">
    <location>
        <begin position="47"/>
        <end position="63"/>
    </location>
</feature>
<evidence type="ECO:0000256" key="3">
    <source>
        <dbReference type="ARBA" id="ARBA00012483"/>
    </source>
</evidence>
<dbReference type="SMART" id="SM00184">
    <property type="entry name" value="RING"/>
    <property type="match status" value="1"/>
</dbReference>
<dbReference type="SUPFAM" id="SSF52025">
    <property type="entry name" value="PA domain"/>
    <property type="match status" value="1"/>
</dbReference>
<protein>
    <recommendedName>
        <fullName evidence="3">RING-type E3 ubiquitin transferase</fullName>
        <ecNumber evidence="3">2.3.2.27</ecNumber>
    </recommendedName>
</protein>
<feature type="region of interest" description="Disordered" evidence="11">
    <location>
        <begin position="243"/>
        <end position="262"/>
    </location>
</feature>
<feature type="region of interest" description="Disordered" evidence="11">
    <location>
        <begin position="424"/>
        <end position="465"/>
    </location>
</feature>
<dbReference type="InterPro" id="IPR001841">
    <property type="entry name" value="Znf_RING"/>
</dbReference>
<comment type="catalytic activity">
    <reaction evidence="1">
        <text>S-ubiquitinyl-[E2 ubiquitin-conjugating enzyme]-L-cysteine + [acceptor protein]-L-lysine = [E2 ubiquitin-conjugating enzyme]-L-cysteine + N(6)-ubiquitinyl-[acceptor protein]-L-lysine.</text>
        <dbReference type="EC" id="2.3.2.27"/>
    </reaction>
</comment>
<keyword evidence="8 12" id="KW-1133">Transmembrane helix</keyword>
<dbReference type="CDD" id="cd16454">
    <property type="entry name" value="RING-H2_PA-TM-RING"/>
    <property type="match status" value="1"/>
</dbReference>
<dbReference type="EC" id="2.3.2.27" evidence="3"/>
<dbReference type="RefSeq" id="XP_025360386.1">
    <property type="nucleotide sequence ID" value="XM_025509732.1"/>
</dbReference>
<keyword evidence="7" id="KW-0862">Zinc</keyword>
<evidence type="ECO:0000256" key="5">
    <source>
        <dbReference type="ARBA" id="ARBA00022723"/>
    </source>
</evidence>
<evidence type="ECO:0000256" key="1">
    <source>
        <dbReference type="ARBA" id="ARBA00000900"/>
    </source>
</evidence>
<comment type="subcellular location">
    <subcellularLocation>
        <location evidence="2">Membrane</location>
        <topology evidence="2">Single-pass membrane protein</topology>
    </subcellularLocation>
</comment>